<evidence type="ECO:0000313" key="1">
    <source>
        <dbReference type="EMBL" id="CCQ64604.1"/>
    </source>
</evidence>
<organism evidence="1 2">
    <name type="scientific">Crocosphaera watsonii WH 0402</name>
    <dbReference type="NCBI Taxonomy" id="1284629"/>
    <lineage>
        <taxon>Bacteria</taxon>
        <taxon>Bacillati</taxon>
        <taxon>Cyanobacteriota</taxon>
        <taxon>Cyanophyceae</taxon>
        <taxon>Oscillatoriophycideae</taxon>
        <taxon>Chroococcales</taxon>
        <taxon>Aphanothecaceae</taxon>
        <taxon>Crocosphaera</taxon>
    </lineage>
</organism>
<comment type="caution">
    <text evidence="1">The sequence shown here is derived from an EMBL/GenBank/DDBJ whole genome shotgun (WGS) entry which is preliminary data.</text>
</comment>
<dbReference type="AlphaFoldDB" id="T2JHR1"/>
<gene>
    <name evidence="1" type="ORF">CWATWH0402_97</name>
</gene>
<reference evidence="1 2" key="1">
    <citation type="submission" date="2013-01" db="EMBL/GenBank/DDBJ databases">
        <authorList>
            <person name="Bench S."/>
        </authorList>
    </citation>
    <scope>NUCLEOTIDE SEQUENCE [LARGE SCALE GENOMIC DNA]</scope>
    <source>
        <strain evidence="1 2">WH 0402</strain>
    </source>
</reference>
<dbReference type="EMBL" id="CAQN01000004">
    <property type="protein sequence ID" value="CCQ64604.1"/>
    <property type="molecule type" value="Genomic_DNA"/>
</dbReference>
<protein>
    <submittedName>
        <fullName evidence="1">Uncharacterized protein</fullName>
    </submittedName>
</protein>
<dbReference type="Proteomes" id="UP000018130">
    <property type="component" value="Unassembled WGS sequence"/>
</dbReference>
<name>T2JHR1_CROWT</name>
<evidence type="ECO:0000313" key="2">
    <source>
        <dbReference type="Proteomes" id="UP000018130"/>
    </source>
</evidence>
<sequence length="248" mass="28866">MFVALILSNDYEKKKLLLSRLFPFFISVYLLNMTSLTANACPTGRPRDISYIRRDNNRCEGILDSRPISNNFELVAFSSSNLTNYPDTLKIRVPGTGRDKPIISIQSYTKNYRLDEVEAIYRDSGFIFDLKTNTILQRVKIPFNSLLPLAFVEKNSRRIYYPVILEQPSNAYKFVIYTRNRRTFPKVEISQNGRVIPSNLQPRNIPKRGQITFDWQPRNNPAGTYQFYLEDGNGRSISFSFKHDPNWL</sequence>
<proteinExistence type="predicted"/>
<reference evidence="1 2" key="2">
    <citation type="submission" date="2013-09" db="EMBL/GenBank/DDBJ databases">
        <title>Whole genome comparison of six Crocosphaera watsonii strains with differing phenotypes.</title>
        <authorList>
            <person name="Bench S.R."/>
            <person name="Heller P."/>
            <person name="Frank I."/>
            <person name="Arciniega M."/>
            <person name="Shilova I.N."/>
            <person name="Zehr J.P."/>
        </authorList>
    </citation>
    <scope>NUCLEOTIDE SEQUENCE [LARGE SCALE GENOMIC DNA]</scope>
    <source>
        <strain evidence="1 2">WH 0402</strain>
    </source>
</reference>
<accession>T2JHR1</accession>